<organism evidence="2 3">
    <name type="scientific">Jannaschia helgolandensis</name>
    <dbReference type="NCBI Taxonomy" id="188906"/>
    <lineage>
        <taxon>Bacteria</taxon>
        <taxon>Pseudomonadati</taxon>
        <taxon>Pseudomonadota</taxon>
        <taxon>Alphaproteobacteria</taxon>
        <taxon>Rhodobacterales</taxon>
        <taxon>Roseobacteraceae</taxon>
        <taxon>Jannaschia</taxon>
    </lineage>
</organism>
<evidence type="ECO:0008006" key="4">
    <source>
        <dbReference type="Google" id="ProtNLM"/>
    </source>
</evidence>
<feature type="signal peptide" evidence="1">
    <location>
        <begin position="1"/>
        <end position="21"/>
    </location>
</feature>
<evidence type="ECO:0000313" key="2">
    <source>
        <dbReference type="EMBL" id="SEL33027.1"/>
    </source>
</evidence>
<dbReference type="Proteomes" id="UP000199283">
    <property type="component" value="Unassembled WGS sequence"/>
</dbReference>
<dbReference type="PROSITE" id="PS51257">
    <property type="entry name" value="PROKAR_LIPOPROTEIN"/>
    <property type="match status" value="1"/>
</dbReference>
<proteinExistence type="predicted"/>
<dbReference type="EMBL" id="FNZQ01000004">
    <property type="protein sequence ID" value="SEL33027.1"/>
    <property type="molecule type" value="Genomic_DNA"/>
</dbReference>
<feature type="chain" id="PRO_5011451495" description="Lipoprotein" evidence="1">
    <location>
        <begin position="22"/>
        <end position="43"/>
    </location>
</feature>
<sequence length="43" mass="4528">MQKIIKLVAVMGITATLGACASPAQEEEVVFVPVQPEPVTGKF</sequence>
<evidence type="ECO:0000256" key="1">
    <source>
        <dbReference type="SAM" id="SignalP"/>
    </source>
</evidence>
<keyword evidence="3" id="KW-1185">Reference proteome</keyword>
<reference evidence="2 3" key="1">
    <citation type="submission" date="2016-10" db="EMBL/GenBank/DDBJ databases">
        <authorList>
            <person name="de Groot N.N."/>
        </authorList>
    </citation>
    <scope>NUCLEOTIDE SEQUENCE [LARGE SCALE GENOMIC DNA]</scope>
    <source>
        <strain evidence="2 3">DSM 14858</strain>
    </source>
</reference>
<dbReference type="RefSeq" id="WP_281243220.1">
    <property type="nucleotide sequence ID" value="NZ_FNZQ01000004.1"/>
</dbReference>
<evidence type="ECO:0000313" key="3">
    <source>
        <dbReference type="Proteomes" id="UP000199283"/>
    </source>
</evidence>
<protein>
    <recommendedName>
        <fullName evidence="4">Lipoprotein</fullName>
    </recommendedName>
</protein>
<dbReference type="STRING" id="188906.SAMN04488526_2481"/>
<accession>A0A1H7PD78</accession>
<name>A0A1H7PD78_9RHOB</name>
<dbReference type="AlphaFoldDB" id="A0A1H7PD78"/>
<gene>
    <name evidence="2" type="ORF">SAMN04488526_2481</name>
</gene>
<keyword evidence="1" id="KW-0732">Signal</keyword>